<keyword evidence="6" id="KW-0004">4Fe-4S</keyword>
<accession>A0ABT4E084</accession>
<evidence type="ECO:0000256" key="3">
    <source>
        <dbReference type="ARBA" id="ARBA00004496"/>
    </source>
</evidence>
<dbReference type="PANTHER" id="PTHR24421">
    <property type="entry name" value="NITRATE/NITRITE SENSOR PROTEIN NARX-RELATED"/>
    <property type="match status" value="1"/>
</dbReference>
<dbReference type="InterPro" id="IPR036890">
    <property type="entry name" value="HATPase_C_sf"/>
</dbReference>
<evidence type="ECO:0000256" key="13">
    <source>
        <dbReference type="ARBA" id="ARBA00023004"/>
    </source>
</evidence>
<evidence type="ECO:0000256" key="4">
    <source>
        <dbReference type="ARBA" id="ARBA00012438"/>
    </source>
</evidence>
<dbReference type="GO" id="GO:0016301">
    <property type="term" value="F:kinase activity"/>
    <property type="evidence" value="ECO:0007669"/>
    <property type="project" value="UniProtKB-KW"/>
</dbReference>
<evidence type="ECO:0000256" key="15">
    <source>
        <dbReference type="ARBA" id="ARBA00023014"/>
    </source>
</evidence>
<dbReference type="SUPFAM" id="SSF55874">
    <property type="entry name" value="ATPase domain of HSP90 chaperone/DNA topoisomerase II/histidine kinase"/>
    <property type="match status" value="1"/>
</dbReference>
<dbReference type="Proteomes" id="UP001207626">
    <property type="component" value="Unassembled WGS sequence"/>
</dbReference>
<evidence type="ECO:0000256" key="12">
    <source>
        <dbReference type="ARBA" id="ARBA00022840"/>
    </source>
</evidence>
<dbReference type="InterPro" id="IPR011712">
    <property type="entry name" value="Sig_transdc_His_kin_sub3_dim/P"/>
</dbReference>
<evidence type="ECO:0000256" key="10">
    <source>
        <dbReference type="ARBA" id="ARBA00022741"/>
    </source>
</evidence>
<keyword evidence="7" id="KW-0963">Cytoplasm</keyword>
<organism evidence="19 20">
    <name type="scientific">Paenibacillus apiarius</name>
    <dbReference type="NCBI Taxonomy" id="46240"/>
    <lineage>
        <taxon>Bacteria</taxon>
        <taxon>Bacillati</taxon>
        <taxon>Bacillota</taxon>
        <taxon>Bacilli</taxon>
        <taxon>Bacillales</taxon>
        <taxon>Paenibacillaceae</taxon>
        <taxon>Paenibacillus</taxon>
    </lineage>
</organism>
<keyword evidence="20" id="KW-1185">Reference proteome</keyword>
<dbReference type="Gene3D" id="1.20.5.1930">
    <property type="match status" value="1"/>
</dbReference>
<dbReference type="Pfam" id="PF07730">
    <property type="entry name" value="HisKA_3"/>
    <property type="match status" value="1"/>
</dbReference>
<dbReference type="PANTHER" id="PTHR24421:SF40">
    <property type="entry name" value="SENSOR HISTIDINE KINASE YHCY"/>
    <property type="match status" value="1"/>
</dbReference>
<comment type="function">
    <text evidence="16">Member of the two-component regulatory system NreB/NreC involved in the control of dissimilatory nitrate/nitrite reduction in response to oxygen. NreB functions as a direct oxygen sensor histidine kinase which is autophosphorylated, in the absence of oxygen, probably at the conserved histidine residue, and transfers its phosphate group probably to a conserved aspartate residue of NreC. NreB/NreC activates the expression of the nitrate (narGHJI) and nitrite (nir) reductase operons, as well as the putative nitrate transporter gene narT.</text>
</comment>
<keyword evidence="13" id="KW-0408">Iron</keyword>
<evidence type="ECO:0000256" key="9">
    <source>
        <dbReference type="ARBA" id="ARBA00022723"/>
    </source>
</evidence>
<dbReference type="InterPro" id="IPR003594">
    <property type="entry name" value="HATPase_dom"/>
</dbReference>
<dbReference type="InterPro" id="IPR050482">
    <property type="entry name" value="Sensor_HK_TwoCompSys"/>
</dbReference>
<sequence>MGNEIAVDELHAFKMIAETINRSTDLTALFNNVLRTLVDITGLKAGWIFLVEEEPDYALAADYQLPPALNAAGKHHMKHGSCWCIERYRKGKILQPDNTLNCKRLEDAVKFRWGDTEGITHHATIPLHAGERLYGILNVAAPGKERFHDTELMLLQSVAYQIGTAIERTLLYQSRLKRAELLNRLSDLTRCLGGVVDVKQIPEIAARAVGEHLGCAAAAVYIAENGKLSRHIKLELGKVSRRAKRSRSTELGPIWAAYTERKPHVWNEDDDRPDERRRSYRYMASQAAVPILLRDKPIGVLYAGSAEQKHFDAVMMEMLEFVAEHMSRAYETAQYHEQQLHLLMWQERNRLARDLHDSVSQKLFALQLTARGMESLLSVPASSPGFQEESVMSALTEMQVLTKDAVCEMRSLIWQLRPAGLEEGLLTGLIRYGKTQGLVVTARSESMLELPRCMEETLFRIGQEALNNVRKHARTNTAHLRLYWEDEQVALEITDEGNGVSASKLRQSTGVGIAGMRERAETYGGTFSIESGSRRGTLIRVMLPLKKEGDRYGN</sequence>
<name>A0ABT4E084_9BACL</name>
<dbReference type="SUPFAM" id="SSF55781">
    <property type="entry name" value="GAF domain-like"/>
    <property type="match status" value="2"/>
</dbReference>
<dbReference type="PRINTS" id="PR00344">
    <property type="entry name" value="BCTRLSENSOR"/>
</dbReference>
<evidence type="ECO:0000259" key="18">
    <source>
        <dbReference type="PROSITE" id="PS50109"/>
    </source>
</evidence>
<dbReference type="CDD" id="cd16917">
    <property type="entry name" value="HATPase_UhpB-NarQ-NarX-like"/>
    <property type="match status" value="1"/>
</dbReference>
<dbReference type="InterPro" id="IPR005467">
    <property type="entry name" value="His_kinase_dom"/>
</dbReference>
<evidence type="ECO:0000256" key="11">
    <source>
        <dbReference type="ARBA" id="ARBA00022777"/>
    </source>
</evidence>
<keyword evidence="15" id="KW-0411">Iron-sulfur</keyword>
<comment type="subcellular location">
    <subcellularLocation>
        <location evidence="3">Cytoplasm</location>
    </subcellularLocation>
</comment>
<dbReference type="EMBL" id="JAMDLW010000037">
    <property type="protein sequence ID" value="MCY9522420.1"/>
    <property type="molecule type" value="Genomic_DNA"/>
</dbReference>
<keyword evidence="9" id="KW-0479">Metal-binding</keyword>
<dbReference type="InterPro" id="IPR004358">
    <property type="entry name" value="Sig_transdc_His_kin-like_C"/>
</dbReference>
<comment type="caution">
    <text evidence="19">The sequence shown here is derived from an EMBL/GenBank/DDBJ whole genome shotgun (WGS) entry which is preliminary data.</text>
</comment>
<reference evidence="19 20" key="1">
    <citation type="submission" date="2022-05" db="EMBL/GenBank/DDBJ databases">
        <title>Genome Sequencing of Bee-Associated Microbes.</title>
        <authorList>
            <person name="Dunlap C."/>
        </authorList>
    </citation>
    <scope>NUCLEOTIDE SEQUENCE [LARGE SCALE GENOMIC DNA]</scope>
    <source>
        <strain evidence="19 20">NRRL NRS-1438</strain>
    </source>
</reference>
<dbReference type="Pfam" id="PF02518">
    <property type="entry name" value="HATPase_c"/>
    <property type="match status" value="1"/>
</dbReference>
<dbReference type="Gene3D" id="3.30.450.40">
    <property type="match status" value="2"/>
</dbReference>
<evidence type="ECO:0000256" key="17">
    <source>
        <dbReference type="ARBA" id="ARBA00030800"/>
    </source>
</evidence>
<evidence type="ECO:0000256" key="14">
    <source>
        <dbReference type="ARBA" id="ARBA00023012"/>
    </source>
</evidence>
<evidence type="ECO:0000256" key="8">
    <source>
        <dbReference type="ARBA" id="ARBA00022679"/>
    </source>
</evidence>
<dbReference type="Gene3D" id="3.30.565.10">
    <property type="entry name" value="Histidine kinase-like ATPase, C-terminal domain"/>
    <property type="match status" value="1"/>
</dbReference>
<gene>
    <name evidence="19" type="ORF">M5X09_22650</name>
</gene>
<evidence type="ECO:0000313" key="19">
    <source>
        <dbReference type="EMBL" id="MCY9522420.1"/>
    </source>
</evidence>
<feature type="domain" description="Histidine kinase" evidence="18">
    <location>
        <begin position="458"/>
        <end position="547"/>
    </location>
</feature>
<comment type="catalytic activity">
    <reaction evidence="1">
        <text>ATP + protein L-histidine = ADP + protein N-phospho-L-histidine.</text>
        <dbReference type="EC" id="2.7.13.3"/>
    </reaction>
</comment>
<dbReference type="PROSITE" id="PS50109">
    <property type="entry name" value="HIS_KIN"/>
    <property type="match status" value="1"/>
</dbReference>
<dbReference type="SMART" id="SM00387">
    <property type="entry name" value="HATPase_c"/>
    <property type="match status" value="1"/>
</dbReference>
<dbReference type="RefSeq" id="WP_268601708.1">
    <property type="nucleotide sequence ID" value="NZ_JAMDLV010000024.1"/>
</dbReference>
<dbReference type="InterPro" id="IPR029016">
    <property type="entry name" value="GAF-like_dom_sf"/>
</dbReference>
<evidence type="ECO:0000256" key="1">
    <source>
        <dbReference type="ARBA" id="ARBA00000085"/>
    </source>
</evidence>
<dbReference type="SMART" id="SM00065">
    <property type="entry name" value="GAF"/>
    <property type="match status" value="2"/>
</dbReference>
<dbReference type="EC" id="2.7.13.3" evidence="4"/>
<protein>
    <recommendedName>
        <fullName evidence="5">Oxygen sensor histidine kinase NreB</fullName>
        <ecNumber evidence="4">2.7.13.3</ecNumber>
    </recommendedName>
    <alternativeName>
        <fullName evidence="17">Nitrogen regulation protein B</fullName>
    </alternativeName>
</protein>
<evidence type="ECO:0000313" key="20">
    <source>
        <dbReference type="Proteomes" id="UP001207626"/>
    </source>
</evidence>
<keyword evidence="10" id="KW-0547">Nucleotide-binding</keyword>
<evidence type="ECO:0000256" key="7">
    <source>
        <dbReference type="ARBA" id="ARBA00022490"/>
    </source>
</evidence>
<dbReference type="InterPro" id="IPR003018">
    <property type="entry name" value="GAF"/>
</dbReference>
<dbReference type="Pfam" id="PF13185">
    <property type="entry name" value="GAF_2"/>
    <property type="match status" value="2"/>
</dbReference>
<keyword evidence="8" id="KW-0808">Transferase</keyword>
<evidence type="ECO:0000256" key="16">
    <source>
        <dbReference type="ARBA" id="ARBA00024827"/>
    </source>
</evidence>
<keyword evidence="14" id="KW-0902">Two-component regulatory system</keyword>
<keyword evidence="12" id="KW-0067">ATP-binding</keyword>
<evidence type="ECO:0000256" key="5">
    <source>
        <dbReference type="ARBA" id="ARBA00017322"/>
    </source>
</evidence>
<evidence type="ECO:0000256" key="2">
    <source>
        <dbReference type="ARBA" id="ARBA00001966"/>
    </source>
</evidence>
<keyword evidence="11 19" id="KW-0418">Kinase</keyword>
<evidence type="ECO:0000256" key="6">
    <source>
        <dbReference type="ARBA" id="ARBA00022485"/>
    </source>
</evidence>
<comment type="cofactor">
    <cofactor evidence="2">
        <name>[4Fe-4S] cluster</name>
        <dbReference type="ChEBI" id="CHEBI:49883"/>
    </cofactor>
</comment>
<proteinExistence type="predicted"/>